<protein>
    <submittedName>
        <fullName evidence="1">Uncharacterized protein</fullName>
    </submittedName>
</protein>
<dbReference type="AlphaFoldDB" id="A0AA41QQ13"/>
<comment type="caution">
    <text evidence="1">The sequence shown here is derived from an EMBL/GenBank/DDBJ whole genome shotgun (WGS) entry which is preliminary data.</text>
</comment>
<reference evidence="1" key="1">
    <citation type="submission" date="2022-03" db="EMBL/GenBank/DDBJ databases">
        <title>The complete genome sequence of a Methyloterrigena soli.</title>
        <authorList>
            <person name="Zi Z."/>
        </authorList>
    </citation>
    <scope>NUCLEOTIDE SEQUENCE</scope>
    <source>
        <strain evidence="1">M48</strain>
    </source>
</reference>
<dbReference type="SUPFAM" id="SSF56024">
    <property type="entry name" value="Phospholipase D/nuclease"/>
    <property type="match status" value="1"/>
</dbReference>
<dbReference type="Proteomes" id="UP001156140">
    <property type="component" value="Unassembled WGS sequence"/>
</dbReference>
<gene>
    <name evidence="1" type="ORF">ML536_18915</name>
</gene>
<evidence type="ECO:0000313" key="1">
    <source>
        <dbReference type="EMBL" id="MCI0128911.1"/>
    </source>
</evidence>
<keyword evidence="2" id="KW-1185">Reference proteome</keyword>
<sequence>MIVLDSLTTPNAQRLLRNGGLMTLGLTNLLLCERWADTTPAPGDYNANALTLNITGSIRAPFLGILEFVDDASEFADVGGRPLTGSAGVYRFHPQAFARLQQIMSWRYASPEPRPVKPAGIQLPASLPVQPRPVQVRPVPVTMVIRGAANDQSPEFYECDTQMPVTGTISFHDSRGLIIDPLAVASIFADLLLALPALADARFRAPPNGPGGVASIAALAGAQTSNLVHFVDPHGWAFIPGPSGGTLSLIDGAGVQGAIINTPLLTLPAGNQIGGSGPSPLLWGWGEDGWLRRVPIAPPPLPQANPAINLPRQFFRLIVVDTDWHILGNRTTANFRNVPRDDGTMPASLMPLVRDNVELTYLADGIDVITTAEQVINQPSAPGDTPMIFAVSPAIDTAVPVPLPGAAGRWPQWPAFAGPMLDFPAPTPNFAQGVTAALSGTRDVVVTLPANAVPDGAHVRIYPRTFVEIATIGSAPSFLRGNGGASIAAAGQPTQIFLPNPMALAANQPMPNAANLVIDIVVQPRVGRRRLRAAIPVTVATTPPPAARDVFAPPLDLMAAMLTGASWIVSVAPVPLFGVPRTVTPPAGTPNSAIDLVRALASETVPRQGPRLPMMARFETVLARGGNDPAIGNGALRWSAAVSGARWSRDTLCDRATDGNPGFPAGSDTHAGGVRVGGVLAYDAARHASKRVQPIIPLPGTVGSPSWMLLLASPNMTPPQTPLTDVFTGVGACLQTVAAVCETPELSLPQIDLSPTTVTADDVADSIVDAFGLPVAITVPPSAADRVVDEVRREFFVSRSGVRDTLWSLSRVLREARELVYIESPQFARTAVTTGAPNPLDLVEALRSALQANPALRVIICTPKLTDIDPAFGGFARQHFAARVEAVNALSLIDAPNNETDAQQTAREARQDAIRQRIVAFHPVGFPGRDAAIRTTSIIVDDIYALVGASHFRRRGMTFDGALSVASFDAVFRDGYSTDVQQYRRRLMAAKLAVPLPAARVPGSPDWLRLMRPRAAFTLVSDMLAQGGLGRILPLWAGPDDNSVLAATVDMADPDGSNGTNFVQMFASLLAESPEG</sequence>
<evidence type="ECO:0000313" key="2">
    <source>
        <dbReference type="Proteomes" id="UP001156140"/>
    </source>
</evidence>
<proteinExistence type="predicted"/>
<dbReference type="RefSeq" id="WP_281736938.1">
    <property type="nucleotide sequence ID" value="NZ_JAKETQ010000003.1"/>
</dbReference>
<accession>A0AA41QQ13</accession>
<organism evidence="1 2">
    <name type="scientific">Paradevosia shaoguanensis</name>
    <dbReference type="NCBI Taxonomy" id="1335043"/>
    <lineage>
        <taxon>Bacteria</taxon>
        <taxon>Pseudomonadati</taxon>
        <taxon>Pseudomonadota</taxon>
        <taxon>Alphaproteobacteria</taxon>
        <taxon>Hyphomicrobiales</taxon>
        <taxon>Devosiaceae</taxon>
        <taxon>Paradevosia</taxon>
    </lineage>
</organism>
<name>A0AA41QQ13_9HYPH</name>
<dbReference type="EMBL" id="JALAZD010000003">
    <property type="protein sequence ID" value="MCI0128911.1"/>
    <property type="molecule type" value="Genomic_DNA"/>
</dbReference>